<keyword evidence="3" id="KW-1185">Reference proteome</keyword>
<dbReference type="RefSeq" id="WP_078928998.1">
    <property type="nucleotide sequence ID" value="NZ_FUXX01000027.1"/>
</dbReference>
<dbReference type="EMBL" id="FUXX01000027">
    <property type="protein sequence ID" value="SKA64857.1"/>
    <property type="molecule type" value="Genomic_DNA"/>
</dbReference>
<name>A0A1T4VIU9_9GAMM</name>
<dbReference type="STRING" id="83771.SAMN02910357_00320"/>
<organism evidence="2 3">
    <name type="scientific">Succinivibrio dextrinosolvens DSM 3072</name>
    <dbReference type="NCBI Taxonomy" id="1123324"/>
    <lineage>
        <taxon>Bacteria</taxon>
        <taxon>Pseudomonadati</taxon>
        <taxon>Pseudomonadota</taxon>
        <taxon>Gammaproteobacteria</taxon>
        <taxon>Aeromonadales</taxon>
        <taxon>Succinivibrionaceae</taxon>
        <taxon>Succinivibrio</taxon>
    </lineage>
</organism>
<feature type="signal peptide" evidence="1">
    <location>
        <begin position="1"/>
        <end position="23"/>
    </location>
</feature>
<evidence type="ECO:0000313" key="3">
    <source>
        <dbReference type="Proteomes" id="UP000242432"/>
    </source>
</evidence>
<keyword evidence="1" id="KW-0732">Signal</keyword>
<evidence type="ECO:0000256" key="1">
    <source>
        <dbReference type="SAM" id="SignalP"/>
    </source>
</evidence>
<proteinExistence type="predicted"/>
<evidence type="ECO:0000313" key="2">
    <source>
        <dbReference type="EMBL" id="SKA64857.1"/>
    </source>
</evidence>
<feature type="chain" id="PRO_5012820726" evidence="1">
    <location>
        <begin position="24"/>
        <end position="125"/>
    </location>
</feature>
<dbReference type="AlphaFoldDB" id="A0A1T4VIU9"/>
<sequence length="125" mass="13644">MKKLVIASIASLMLAGCSSSVDKEVTLIKGETTVQQVEDILGSPQSQAKLGNKQIYDYTSSHTGRDVTTGLLLGWQFLDNHVLTLCDPGKTNCQVFKAKEDEEAKSLRINFENGVVTDAKILDIQ</sequence>
<accession>A0A1T4VIU9</accession>
<dbReference type="Proteomes" id="UP000242432">
    <property type="component" value="Unassembled WGS sequence"/>
</dbReference>
<gene>
    <name evidence="2" type="ORF">SAMN02745213_01579</name>
</gene>
<dbReference type="PROSITE" id="PS51257">
    <property type="entry name" value="PROKAR_LIPOPROTEIN"/>
    <property type="match status" value="1"/>
</dbReference>
<reference evidence="3" key="1">
    <citation type="submission" date="2017-02" db="EMBL/GenBank/DDBJ databases">
        <authorList>
            <person name="Varghese N."/>
            <person name="Submissions S."/>
        </authorList>
    </citation>
    <scope>NUCLEOTIDE SEQUENCE [LARGE SCALE GENOMIC DNA]</scope>
    <source>
        <strain evidence="3">DSM 3072</strain>
    </source>
</reference>
<protein>
    <submittedName>
        <fullName evidence="2">Uncharacterized protein</fullName>
    </submittedName>
</protein>